<dbReference type="PROSITE" id="PS50048">
    <property type="entry name" value="ZN2_CY6_FUNGAL_2"/>
    <property type="match status" value="1"/>
</dbReference>
<evidence type="ECO:0000256" key="2">
    <source>
        <dbReference type="ARBA" id="ARBA00023015"/>
    </source>
</evidence>
<dbReference type="GO" id="GO:0000981">
    <property type="term" value="F:DNA-binding transcription factor activity, RNA polymerase II-specific"/>
    <property type="evidence" value="ECO:0007669"/>
    <property type="project" value="InterPro"/>
</dbReference>
<dbReference type="PANTHER" id="PTHR31001:SF85">
    <property type="entry name" value="ZN(II)2CYS6 TRANSCRIPTION FACTOR (EUROFUNG)"/>
    <property type="match status" value="1"/>
</dbReference>
<evidence type="ECO:0000256" key="4">
    <source>
        <dbReference type="ARBA" id="ARBA00023163"/>
    </source>
</evidence>
<name>A0A5N6ZFW8_9EURO</name>
<dbReference type="CDD" id="cd00067">
    <property type="entry name" value="GAL4"/>
    <property type="match status" value="1"/>
</dbReference>
<sequence>MRPKDDLKNYSSLACRQRKIKCDRRTLCSNCVKTEKPCSFIPPAREVGEPMEESNMFFEPEPNHGFENLASLRPSSQILPKLQEIYVDRADPMMKIMHLPTFWVALTDGLRRLRDLPKDLEAVVFAFYFAVIICSPPNFDKSKLRVNFQPNNPSSLFSVHDVRTKELSHRYPVCFIRRLHTPCMQNGTPSGWLNTWTLSIRNGNVTATLVVFGFGGPSHGGRAGDKTVSGPFLRRYQDASECRRQRPPPRHT</sequence>
<dbReference type="Proteomes" id="UP000327118">
    <property type="component" value="Unassembled WGS sequence"/>
</dbReference>
<evidence type="ECO:0000256" key="1">
    <source>
        <dbReference type="ARBA" id="ARBA00004123"/>
    </source>
</evidence>
<keyword evidence="2" id="KW-0805">Transcription regulation</keyword>
<evidence type="ECO:0000256" key="5">
    <source>
        <dbReference type="ARBA" id="ARBA00023242"/>
    </source>
</evidence>
<dbReference type="CDD" id="cd12148">
    <property type="entry name" value="fungal_TF_MHR"/>
    <property type="match status" value="1"/>
</dbReference>
<evidence type="ECO:0000259" key="6">
    <source>
        <dbReference type="PROSITE" id="PS50048"/>
    </source>
</evidence>
<dbReference type="SUPFAM" id="SSF57701">
    <property type="entry name" value="Zn2/Cys6 DNA-binding domain"/>
    <property type="match status" value="1"/>
</dbReference>
<gene>
    <name evidence="7" type="ORF">BDV28DRAFT_145261</name>
</gene>
<evidence type="ECO:0000256" key="3">
    <source>
        <dbReference type="ARBA" id="ARBA00023125"/>
    </source>
</evidence>
<dbReference type="GO" id="GO:0005634">
    <property type="term" value="C:nucleus"/>
    <property type="evidence" value="ECO:0007669"/>
    <property type="project" value="UniProtKB-SubCell"/>
</dbReference>
<keyword evidence="3" id="KW-0238">DNA-binding</keyword>
<proteinExistence type="predicted"/>
<protein>
    <recommendedName>
        <fullName evidence="6">Zn(2)-C6 fungal-type domain-containing protein</fullName>
    </recommendedName>
</protein>
<dbReference type="EMBL" id="ML739039">
    <property type="protein sequence ID" value="KAE8356385.1"/>
    <property type="molecule type" value="Genomic_DNA"/>
</dbReference>
<feature type="domain" description="Zn(2)-C6 fungal-type" evidence="6">
    <location>
        <begin position="11"/>
        <end position="40"/>
    </location>
</feature>
<dbReference type="InterPro" id="IPR050613">
    <property type="entry name" value="Sec_Metabolite_Reg"/>
</dbReference>
<reference evidence="8" key="1">
    <citation type="submission" date="2019-04" db="EMBL/GenBank/DDBJ databases">
        <title>Friends and foes A comparative genomics studyof 23 Aspergillus species from section Flavi.</title>
        <authorList>
            <consortium name="DOE Joint Genome Institute"/>
            <person name="Kjaerbolling I."/>
            <person name="Vesth T."/>
            <person name="Frisvad J.C."/>
            <person name="Nybo J.L."/>
            <person name="Theobald S."/>
            <person name="Kildgaard S."/>
            <person name="Isbrandt T."/>
            <person name="Kuo A."/>
            <person name="Sato A."/>
            <person name="Lyhne E.K."/>
            <person name="Kogle M.E."/>
            <person name="Wiebenga A."/>
            <person name="Kun R.S."/>
            <person name="Lubbers R.J."/>
            <person name="Makela M.R."/>
            <person name="Barry K."/>
            <person name="Chovatia M."/>
            <person name="Clum A."/>
            <person name="Daum C."/>
            <person name="Haridas S."/>
            <person name="He G."/>
            <person name="LaButti K."/>
            <person name="Lipzen A."/>
            <person name="Mondo S."/>
            <person name="Riley R."/>
            <person name="Salamov A."/>
            <person name="Simmons B.A."/>
            <person name="Magnuson J.K."/>
            <person name="Henrissat B."/>
            <person name="Mortensen U.H."/>
            <person name="Larsen T.O."/>
            <person name="Devries R.P."/>
            <person name="Grigoriev I.V."/>
            <person name="Machida M."/>
            <person name="Baker S.E."/>
            <person name="Andersen M.R."/>
        </authorList>
    </citation>
    <scope>NUCLEOTIDE SEQUENCE [LARGE SCALE GENOMIC DNA]</scope>
    <source>
        <strain evidence="8">CBS 553.77</strain>
    </source>
</reference>
<dbReference type="GO" id="GO:0003677">
    <property type="term" value="F:DNA binding"/>
    <property type="evidence" value="ECO:0007669"/>
    <property type="project" value="UniProtKB-KW"/>
</dbReference>
<dbReference type="PANTHER" id="PTHR31001">
    <property type="entry name" value="UNCHARACTERIZED TRANSCRIPTIONAL REGULATORY PROTEIN"/>
    <property type="match status" value="1"/>
</dbReference>
<evidence type="ECO:0000313" key="8">
    <source>
        <dbReference type="Proteomes" id="UP000327118"/>
    </source>
</evidence>
<keyword evidence="4" id="KW-0804">Transcription</keyword>
<comment type="subcellular location">
    <subcellularLocation>
        <location evidence="1">Nucleus</location>
    </subcellularLocation>
</comment>
<accession>A0A5N6ZFW8</accession>
<dbReference type="Pfam" id="PF00172">
    <property type="entry name" value="Zn_clus"/>
    <property type="match status" value="1"/>
</dbReference>
<dbReference type="OrthoDB" id="424974at2759"/>
<evidence type="ECO:0000313" key="7">
    <source>
        <dbReference type="EMBL" id="KAE8356385.1"/>
    </source>
</evidence>
<keyword evidence="5" id="KW-0539">Nucleus</keyword>
<dbReference type="Gene3D" id="4.10.240.10">
    <property type="entry name" value="Zn(2)-C6 fungal-type DNA-binding domain"/>
    <property type="match status" value="1"/>
</dbReference>
<dbReference type="GO" id="GO:0008270">
    <property type="term" value="F:zinc ion binding"/>
    <property type="evidence" value="ECO:0007669"/>
    <property type="project" value="InterPro"/>
</dbReference>
<dbReference type="SMART" id="SM00066">
    <property type="entry name" value="GAL4"/>
    <property type="match status" value="1"/>
</dbReference>
<dbReference type="InterPro" id="IPR001138">
    <property type="entry name" value="Zn2Cys6_DnaBD"/>
</dbReference>
<keyword evidence="8" id="KW-1185">Reference proteome</keyword>
<organism evidence="7 8">
    <name type="scientific">Aspergillus coremiiformis</name>
    <dbReference type="NCBI Taxonomy" id="138285"/>
    <lineage>
        <taxon>Eukaryota</taxon>
        <taxon>Fungi</taxon>
        <taxon>Dikarya</taxon>
        <taxon>Ascomycota</taxon>
        <taxon>Pezizomycotina</taxon>
        <taxon>Eurotiomycetes</taxon>
        <taxon>Eurotiomycetidae</taxon>
        <taxon>Eurotiales</taxon>
        <taxon>Aspergillaceae</taxon>
        <taxon>Aspergillus</taxon>
        <taxon>Aspergillus subgen. Circumdati</taxon>
    </lineage>
</organism>
<dbReference type="AlphaFoldDB" id="A0A5N6ZFW8"/>
<dbReference type="InterPro" id="IPR036864">
    <property type="entry name" value="Zn2-C6_fun-type_DNA-bd_sf"/>
</dbReference>
<dbReference type="GO" id="GO:0009893">
    <property type="term" value="P:positive regulation of metabolic process"/>
    <property type="evidence" value="ECO:0007669"/>
    <property type="project" value="UniProtKB-ARBA"/>
</dbReference>